<evidence type="ECO:0000256" key="4">
    <source>
        <dbReference type="ARBA" id="ARBA00022679"/>
    </source>
</evidence>
<dbReference type="GO" id="GO:0046872">
    <property type="term" value="F:metal ion binding"/>
    <property type="evidence" value="ECO:0007669"/>
    <property type="project" value="UniProtKB-KW"/>
</dbReference>
<dbReference type="OrthoDB" id="24893at2759"/>
<dbReference type="InterPro" id="IPR008930">
    <property type="entry name" value="Terpenoid_cyclase/PrenylTrfase"/>
</dbReference>
<evidence type="ECO:0000256" key="6">
    <source>
        <dbReference type="ARBA" id="ARBA00022737"/>
    </source>
</evidence>
<keyword evidence="8" id="KW-0732">Signal</keyword>
<reference evidence="11" key="1">
    <citation type="journal article" date="2018" name="Nat. Microbiol.">
        <title>Leveraging single-cell genomics to expand the fungal tree of life.</title>
        <authorList>
            <person name="Ahrendt S.R."/>
            <person name="Quandt C.A."/>
            <person name="Ciobanu D."/>
            <person name="Clum A."/>
            <person name="Salamov A."/>
            <person name="Andreopoulos B."/>
            <person name="Cheng J.F."/>
            <person name="Woyke T."/>
            <person name="Pelin A."/>
            <person name="Henrissat B."/>
            <person name="Reynolds N.K."/>
            <person name="Benny G.L."/>
            <person name="Smith M.E."/>
            <person name="James T.Y."/>
            <person name="Grigoriev I.V."/>
        </authorList>
    </citation>
    <scope>NUCLEOTIDE SEQUENCE [LARGE SCALE GENOMIC DNA]</scope>
    <source>
        <strain evidence="11">Benny S71-1</strain>
    </source>
</reference>
<evidence type="ECO:0000259" key="9">
    <source>
        <dbReference type="Pfam" id="PF00432"/>
    </source>
</evidence>
<dbReference type="GO" id="GO:0005953">
    <property type="term" value="C:CAAX-protein geranylgeranyltransferase complex"/>
    <property type="evidence" value="ECO:0007669"/>
    <property type="project" value="TreeGrafter"/>
</dbReference>
<dbReference type="Proteomes" id="UP000278143">
    <property type="component" value="Unassembled WGS sequence"/>
</dbReference>
<gene>
    <name evidence="10" type="ORF">SYNPS1DRAFT_12888</name>
</gene>
<dbReference type="AlphaFoldDB" id="A0A4P9Z647"/>
<dbReference type="Pfam" id="PF00432">
    <property type="entry name" value="Prenyltrans"/>
    <property type="match status" value="1"/>
</dbReference>
<accession>A0A4P9Z647</accession>
<proteinExistence type="inferred from homology"/>
<feature type="domain" description="Prenyltransferase alpha-alpha toroid" evidence="9">
    <location>
        <begin position="5"/>
        <end position="247"/>
    </location>
</feature>
<comment type="similarity">
    <text evidence="2">Belongs to the protein prenyltransferase subunit beta family.</text>
</comment>
<keyword evidence="11" id="KW-1185">Reference proteome</keyword>
<comment type="cofactor">
    <cofactor evidence="1">
        <name>Zn(2+)</name>
        <dbReference type="ChEBI" id="CHEBI:29105"/>
    </cofactor>
</comment>
<sequence>MSVLTRLTLASFALCGLACLGALESRVPSERRQRFIDWIYQQQIGPSEDSEHPYAYCGFRGGPFAGPTGLTSMMMMMTMVQPYNRANIAATFGALTALLALGDDLSRVDRAAVTGGLRALQQADGRFAPMPGVTEADMRLTYCAVAVSYMLDDWSGIDRERVLAYIWSNRHYDGGFSSAPGEESHGGFTFCAVAILYLLGALDTADPRLASTKQWALARLSAGYQGRVNKPVDTCYSFWVGATLKVSQARRHGWIACG</sequence>
<name>A0A4P9Z647_9FUNG</name>
<evidence type="ECO:0000256" key="1">
    <source>
        <dbReference type="ARBA" id="ARBA00001947"/>
    </source>
</evidence>
<dbReference type="PANTHER" id="PTHR11774">
    <property type="entry name" value="GERANYLGERANYL TRANSFERASE TYPE BETA SUBUNIT"/>
    <property type="match status" value="1"/>
</dbReference>
<evidence type="ECO:0000256" key="5">
    <source>
        <dbReference type="ARBA" id="ARBA00022723"/>
    </source>
</evidence>
<dbReference type="GO" id="GO:0004662">
    <property type="term" value="F:CAAX-protein geranylgeranyltransferase activity"/>
    <property type="evidence" value="ECO:0007669"/>
    <property type="project" value="TreeGrafter"/>
</dbReference>
<dbReference type="Gene3D" id="1.50.10.20">
    <property type="match status" value="1"/>
</dbReference>
<dbReference type="EMBL" id="KZ989232">
    <property type="protein sequence ID" value="RKP27301.1"/>
    <property type="molecule type" value="Genomic_DNA"/>
</dbReference>
<feature type="signal peptide" evidence="8">
    <location>
        <begin position="1"/>
        <end position="25"/>
    </location>
</feature>
<evidence type="ECO:0000256" key="2">
    <source>
        <dbReference type="ARBA" id="ARBA00010497"/>
    </source>
</evidence>
<evidence type="ECO:0000313" key="10">
    <source>
        <dbReference type="EMBL" id="RKP27301.1"/>
    </source>
</evidence>
<feature type="chain" id="PRO_5020278971" evidence="8">
    <location>
        <begin position="26"/>
        <end position="258"/>
    </location>
</feature>
<keyword evidence="7" id="KW-0862">Zinc</keyword>
<evidence type="ECO:0000256" key="7">
    <source>
        <dbReference type="ARBA" id="ARBA00022833"/>
    </source>
</evidence>
<dbReference type="InterPro" id="IPR001330">
    <property type="entry name" value="Prenyltrans"/>
</dbReference>
<keyword evidence="3" id="KW-0637">Prenyltransferase</keyword>
<keyword evidence="5" id="KW-0479">Metal-binding</keyword>
<keyword evidence="4 10" id="KW-0808">Transferase</keyword>
<protein>
    <submittedName>
        <fullName evidence="10">Terpenoid cyclases/protein prenyltransferase alpha-alpha toroid</fullName>
    </submittedName>
</protein>
<evidence type="ECO:0000256" key="3">
    <source>
        <dbReference type="ARBA" id="ARBA00022602"/>
    </source>
</evidence>
<organism evidence="10 11">
    <name type="scientific">Syncephalis pseudoplumigaleata</name>
    <dbReference type="NCBI Taxonomy" id="1712513"/>
    <lineage>
        <taxon>Eukaryota</taxon>
        <taxon>Fungi</taxon>
        <taxon>Fungi incertae sedis</taxon>
        <taxon>Zoopagomycota</taxon>
        <taxon>Zoopagomycotina</taxon>
        <taxon>Zoopagomycetes</taxon>
        <taxon>Zoopagales</taxon>
        <taxon>Piptocephalidaceae</taxon>
        <taxon>Syncephalis</taxon>
    </lineage>
</organism>
<dbReference type="InterPro" id="IPR045089">
    <property type="entry name" value="PGGT1B-like"/>
</dbReference>
<evidence type="ECO:0000313" key="11">
    <source>
        <dbReference type="Proteomes" id="UP000278143"/>
    </source>
</evidence>
<dbReference type="SUPFAM" id="SSF48239">
    <property type="entry name" value="Terpenoid cyclases/Protein prenyltransferases"/>
    <property type="match status" value="1"/>
</dbReference>
<evidence type="ECO:0000256" key="8">
    <source>
        <dbReference type="SAM" id="SignalP"/>
    </source>
</evidence>
<dbReference type="PANTHER" id="PTHR11774:SF4">
    <property type="entry name" value="GERANYLGERANYL TRANSFERASE TYPE-1 SUBUNIT BETA"/>
    <property type="match status" value="1"/>
</dbReference>
<keyword evidence="6" id="KW-0677">Repeat</keyword>